<accession>A0A9D3UGA0</accession>
<keyword evidence="3" id="KW-1185">Reference proteome</keyword>
<feature type="region of interest" description="Disordered" evidence="1">
    <location>
        <begin position="1"/>
        <end position="69"/>
    </location>
</feature>
<dbReference type="EMBL" id="JAIQCV010000012">
    <property type="protein sequence ID" value="KAH1040101.1"/>
    <property type="molecule type" value="Genomic_DNA"/>
</dbReference>
<dbReference type="Proteomes" id="UP000828251">
    <property type="component" value="Unassembled WGS sequence"/>
</dbReference>
<feature type="compositionally biased region" description="Acidic residues" evidence="1">
    <location>
        <begin position="16"/>
        <end position="25"/>
    </location>
</feature>
<sequence>MTVRGFDVNLNVPPEIDMDADDGYDNSDPSNHEVDSDSDLDLDEVPNNIDDEGANDDENVNASSVRNSV</sequence>
<dbReference type="OrthoDB" id="10477637at2759"/>
<gene>
    <name evidence="2" type="ORF">J1N35_041844</name>
</gene>
<organism evidence="2 3">
    <name type="scientific">Gossypium stocksii</name>
    <dbReference type="NCBI Taxonomy" id="47602"/>
    <lineage>
        <taxon>Eukaryota</taxon>
        <taxon>Viridiplantae</taxon>
        <taxon>Streptophyta</taxon>
        <taxon>Embryophyta</taxon>
        <taxon>Tracheophyta</taxon>
        <taxon>Spermatophyta</taxon>
        <taxon>Magnoliopsida</taxon>
        <taxon>eudicotyledons</taxon>
        <taxon>Gunneridae</taxon>
        <taxon>Pentapetalae</taxon>
        <taxon>rosids</taxon>
        <taxon>malvids</taxon>
        <taxon>Malvales</taxon>
        <taxon>Malvaceae</taxon>
        <taxon>Malvoideae</taxon>
        <taxon>Gossypium</taxon>
    </lineage>
</organism>
<comment type="caution">
    <text evidence="2">The sequence shown here is derived from an EMBL/GenBank/DDBJ whole genome shotgun (WGS) entry which is preliminary data.</text>
</comment>
<evidence type="ECO:0000313" key="3">
    <source>
        <dbReference type="Proteomes" id="UP000828251"/>
    </source>
</evidence>
<proteinExistence type="predicted"/>
<name>A0A9D3UGA0_9ROSI</name>
<feature type="compositionally biased region" description="Polar residues" evidence="1">
    <location>
        <begin position="60"/>
        <end position="69"/>
    </location>
</feature>
<reference evidence="2 3" key="1">
    <citation type="journal article" date="2021" name="Plant Biotechnol. J.">
        <title>Multi-omics assisted identification of the key and species-specific regulatory components of drought-tolerant mechanisms in Gossypium stocksii.</title>
        <authorList>
            <person name="Yu D."/>
            <person name="Ke L."/>
            <person name="Zhang D."/>
            <person name="Wu Y."/>
            <person name="Sun Y."/>
            <person name="Mei J."/>
            <person name="Sun J."/>
            <person name="Sun Y."/>
        </authorList>
    </citation>
    <scope>NUCLEOTIDE SEQUENCE [LARGE SCALE GENOMIC DNA]</scope>
    <source>
        <strain evidence="3">cv. E1</strain>
        <tissue evidence="2">Leaf</tissue>
    </source>
</reference>
<dbReference type="AlphaFoldDB" id="A0A9D3UGA0"/>
<protein>
    <submittedName>
        <fullName evidence="2">Uncharacterized protein</fullName>
    </submittedName>
</protein>
<evidence type="ECO:0000256" key="1">
    <source>
        <dbReference type="SAM" id="MobiDB-lite"/>
    </source>
</evidence>
<feature type="compositionally biased region" description="Acidic residues" evidence="1">
    <location>
        <begin position="36"/>
        <end position="59"/>
    </location>
</feature>
<evidence type="ECO:0000313" key="2">
    <source>
        <dbReference type="EMBL" id="KAH1040101.1"/>
    </source>
</evidence>